<dbReference type="InterPro" id="IPR000073">
    <property type="entry name" value="AB_hydrolase_1"/>
</dbReference>
<evidence type="ECO:0000313" key="3">
    <source>
        <dbReference type="Proteomes" id="UP000266089"/>
    </source>
</evidence>
<dbReference type="GO" id="GO:0102296">
    <property type="term" value="F:4,5-9,10-diseco-3-hydroxy-5,9,17-trioxoandrosta-1(10),2-diene-4-oate hydrolase activity"/>
    <property type="evidence" value="ECO:0007669"/>
    <property type="project" value="UniProtKB-EC"/>
</dbReference>
<dbReference type="SUPFAM" id="SSF53474">
    <property type="entry name" value="alpha/beta-Hydrolases"/>
    <property type="match status" value="1"/>
</dbReference>
<reference evidence="2 3" key="1">
    <citation type="submission" date="2018-08" db="EMBL/GenBank/DDBJ databases">
        <title>Meiothermus cateniformans JCM 15151 genome sequencing project.</title>
        <authorList>
            <person name="Da Costa M.S."/>
            <person name="Albuquerque L."/>
            <person name="Raposo P."/>
            <person name="Froufe H.J.C."/>
            <person name="Barroso C.S."/>
            <person name="Egas C."/>
        </authorList>
    </citation>
    <scope>NUCLEOTIDE SEQUENCE [LARGE SCALE GENOMIC DNA]</scope>
    <source>
        <strain evidence="2 3">JCM 15151</strain>
    </source>
</reference>
<proteinExistence type="predicted"/>
<comment type="caution">
    <text evidence="2">The sequence shown here is derived from an EMBL/GenBank/DDBJ whole genome shotgun (WGS) entry which is preliminary data.</text>
</comment>
<dbReference type="EMBL" id="QWKX01000088">
    <property type="protein sequence ID" value="RIH74902.1"/>
    <property type="molecule type" value="Genomic_DNA"/>
</dbReference>
<dbReference type="Proteomes" id="UP000266089">
    <property type="component" value="Unassembled WGS sequence"/>
</dbReference>
<dbReference type="EC" id="3.7.1.17" evidence="2"/>
<dbReference type="PRINTS" id="PR00111">
    <property type="entry name" value="ABHYDROLASE"/>
</dbReference>
<dbReference type="PANTHER" id="PTHR43798:SF33">
    <property type="entry name" value="HYDROLASE, PUTATIVE (AFU_ORTHOLOGUE AFUA_2G14860)-RELATED"/>
    <property type="match status" value="1"/>
</dbReference>
<organism evidence="2 3">
    <name type="scientific">Meiothermus taiwanensis</name>
    <dbReference type="NCBI Taxonomy" id="172827"/>
    <lineage>
        <taxon>Bacteria</taxon>
        <taxon>Thermotogati</taxon>
        <taxon>Deinococcota</taxon>
        <taxon>Deinococci</taxon>
        <taxon>Thermales</taxon>
        <taxon>Thermaceae</taxon>
        <taxon>Meiothermus</taxon>
    </lineage>
</organism>
<sequence length="286" mass="32004">MRPKFTVPDHLRPYQRRISANGVGLHLYDSGPAQAPDPTFLLIHGLGDEADSWRKVFPLLAGRGRVVAPDLPGFGRSEHPRRAYTLNFFADTMAALLESLKVSQAVLVGSSLGAAVALRVAQRRADLVGRLVLVGGPPVRGRLNRVQLMFLIPGQGEKLYNSFRRSQEAAFESLRPYYASLEALPPEDRQFLRERVWDRVWSDDQRRAYFSTFRWMALESLLGSARLEQIKTPTLLVWGEQDAVIPLEAARALQGRIPGSQLQVIPGCGHLPQQEKPLELARLILQ</sequence>
<dbReference type="InterPro" id="IPR029058">
    <property type="entry name" value="AB_hydrolase_fold"/>
</dbReference>
<dbReference type="PRINTS" id="PR00412">
    <property type="entry name" value="EPOXHYDRLASE"/>
</dbReference>
<dbReference type="GO" id="GO:0016020">
    <property type="term" value="C:membrane"/>
    <property type="evidence" value="ECO:0007669"/>
    <property type="project" value="TreeGrafter"/>
</dbReference>
<accession>A0A399DY55</accession>
<keyword evidence="2" id="KW-0378">Hydrolase</keyword>
<evidence type="ECO:0000313" key="2">
    <source>
        <dbReference type="EMBL" id="RIH74902.1"/>
    </source>
</evidence>
<name>A0A399DY55_9DEIN</name>
<dbReference type="OrthoDB" id="9805423at2"/>
<dbReference type="InterPro" id="IPR050266">
    <property type="entry name" value="AB_hydrolase_sf"/>
</dbReference>
<dbReference type="InterPro" id="IPR000639">
    <property type="entry name" value="Epox_hydrolase-like"/>
</dbReference>
<protein>
    <submittedName>
        <fullName evidence="2">4,5:9,10-diseco-3-hydroxy-5,9, 17-trioxoandrosta-1(10),2-diene-4-oate hydrolase</fullName>
        <ecNumber evidence="2">3.7.1.17</ecNumber>
    </submittedName>
</protein>
<dbReference type="AlphaFoldDB" id="A0A399DY55"/>
<dbReference type="PANTHER" id="PTHR43798">
    <property type="entry name" value="MONOACYLGLYCEROL LIPASE"/>
    <property type="match status" value="1"/>
</dbReference>
<dbReference type="RefSeq" id="WP_027887469.1">
    <property type="nucleotide sequence ID" value="NZ_JBHSXZ010000074.1"/>
</dbReference>
<evidence type="ECO:0000259" key="1">
    <source>
        <dbReference type="Pfam" id="PF00561"/>
    </source>
</evidence>
<dbReference type="Gene3D" id="3.40.50.1820">
    <property type="entry name" value="alpha/beta hydrolase"/>
    <property type="match status" value="1"/>
</dbReference>
<dbReference type="Pfam" id="PF00561">
    <property type="entry name" value="Abhydrolase_1"/>
    <property type="match status" value="1"/>
</dbReference>
<feature type="domain" description="AB hydrolase-1" evidence="1">
    <location>
        <begin position="38"/>
        <end position="277"/>
    </location>
</feature>
<gene>
    <name evidence="2" type="primary">hsaD</name>
    <name evidence="2" type="ORF">Mcate_02498</name>
</gene>